<evidence type="ECO:0000313" key="2">
    <source>
        <dbReference type="Proteomes" id="UP001519460"/>
    </source>
</evidence>
<evidence type="ECO:0000313" key="1">
    <source>
        <dbReference type="EMBL" id="KAK7503151.1"/>
    </source>
</evidence>
<feature type="non-terminal residue" evidence="1">
    <location>
        <position position="1"/>
    </location>
</feature>
<dbReference type="Proteomes" id="UP001519460">
    <property type="component" value="Unassembled WGS sequence"/>
</dbReference>
<organism evidence="1 2">
    <name type="scientific">Batillaria attramentaria</name>
    <dbReference type="NCBI Taxonomy" id="370345"/>
    <lineage>
        <taxon>Eukaryota</taxon>
        <taxon>Metazoa</taxon>
        <taxon>Spiralia</taxon>
        <taxon>Lophotrochozoa</taxon>
        <taxon>Mollusca</taxon>
        <taxon>Gastropoda</taxon>
        <taxon>Caenogastropoda</taxon>
        <taxon>Sorbeoconcha</taxon>
        <taxon>Cerithioidea</taxon>
        <taxon>Batillariidae</taxon>
        <taxon>Batillaria</taxon>
    </lineage>
</organism>
<accession>A0ABD0LVG1</accession>
<protein>
    <submittedName>
        <fullName evidence="1">Uncharacterized protein</fullName>
    </submittedName>
</protein>
<gene>
    <name evidence="1" type="ORF">BaRGS_00005777</name>
</gene>
<dbReference type="EMBL" id="JACVVK020000022">
    <property type="protein sequence ID" value="KAK7503151.1"/>
    <property type="molecule type" value="Genomic_DNA"/>
</dbReference>
<keyword evidence="2" id="KW-1185">Reference proteome</keyword>
<sequence>TLTPDVKSATCTNSHTVTASGVSAQRHYNAPLQALHVSTLTTRGKWSGQSAGMCEKSSHCRAEDGRVSELGSECVRFQSVWSWISEGPCVWFSMRVSLD</sequence>
<dbReference type="AlphaFoldDB" id="A0ABD0LVG1"/>
<comment type="caution">
    <text evidence="1">The sequence shown here is derived from an EMBL/GenBank/DDBJ whole genome shotgun (WGS) entry which is preliminary data.</text>
</comment>
<proteinExistence type="predicted"/>
<reference evidence="1 2" key="1">
    <citation type="journal article" date="2023" name="Sci. Data">
        <title>Genome assembly of the Korean intertidal mud-creeper Batillaria attramentaria.</title>
        <authorList>
            <person name="Patra A.K."/>
            <person name="Ho P.T."/>
            <person name="Jun S."/>
            <person name="Lee S.J."/>
            <person name="Kim Y."/>
            <person name="Won Y.J."/>
        </authorList>
    </citation>
    <scope>NUCLEOTIDE SEQUENCE [LARGE SCALE GENOMIC DNA]</scope>
    <source>
        <strain evidence="1">Wonlab-2016</strain>
    </source>
</reference>
<name>A0ABD0LVG1_9CAEN</name>